<dbReference type="Gene3D" id="3.40.50.1370">
    <property type="entry name" value="Aspartate/ornithine carbamoyltransferase"/>
    <property type="match status" value="2"/>
</dbReference>
<dbReference type="GO" id="GO:0042450">
    <property type="term" value="P:L-arginine biosynthetic process via ornithine"/>
    <property type="evidence" value="ECO:0007669"/>
    <property type="project" value="UniProtKB-UniRule"/>
</dbReference>
<dbReference type="KEGG" id="flt:Sv326_0317"/>
<dbReference type="GO" id="GO:0004585">
    <property type="term" value="F:ornithine carbamoyltransferase activity"/>
    <property type="evidence" value="ECO:0007669"/>
    <property type="project" value="UniProtKB-UniRule"/>
</dbReference>
<dbReference type="InterPro" id="IPR036901">
    <property type="entry name" value="Asp/Orn_carbamoylTrfase_sf"/>
</dbReference>
<dbReference type="InterPro" id="IPR006131">
    <property type="entry name" value="Asp_carbamoyltransf_Asp/Orn-bd"/>
</dbReference>
<feature type="domain" description="Aspartate/ornithine carbamoyltransferase carbamoyl-P binding" evidence="6">
    <location>
        <begin position="2"/>
        <end position="133"/>
    </location>
</feature>
<dbReference type="NCBIfam" id="NF001986">
    <property type="entry name" value="PRK00779.1"/>
    <property type="match status" value="1"/>
</dbReference>
<dbReference type="Proteomes" id="UP000510821">
    <property type="component" value="Chromosome"/>
</dbReference>
<evidence type="ECO:0000256" key="2">
    <source>
        <dbReference type="ARBA" id="ARBA00048772"/>
    </source>
</evidence>
<organism evidence="7 8">
    <name type="scientific">Fermentimicrarchaeum limneticum</name>
    <dbReference type="NCBI Taxonomy" id="2795018"/>
    <lineage>
        <taxon>Archaea</taxon>
        <taxon>Candidatus Micrarchaeota</taxon>
        <taxon>Candidatus Fermentimicrarchaeales</taxon>
        <taxon>Candidatus Fermentimicrarchaeaceae</taxon>
        <taxon>Candidatus Fermentimicrarchaeum</taxon>
    </lineage>
</organism>
<dbReference type="PROSITE" id="PS00097">
    <property type="entry name" value="CARBAMOYLTRANSFERASE"/>
    <property type="match status" value="1"/>
</dbReference>
<proteinExistence type="inferred from homology"/>
<dbReference type="Pfam" id="PF02729">
    <property type="entry name" value="OTCace_N"/>
    <property type="match status" value="1"/>
</dbReference>
<dbReference type="PRINTS" id="PR00102">
    <property type="entry name" value="OTCASE"/>
</dbReference>
<evidence type="ECO:0000256" key="3">
    <source>
        <dbReference type="NCBIfam" id="TIGR00658"/>
    </source>
</evidence>
<dbReference type="PANTHER" id="PTHR45753:SF3">
    <property type="entry name" value="ORNITHINE TRANSCARBAMYLASE, MITOCHONDRIAL"/>
    <property type="match status" value="1"/>
</dbReference>
<evidence type="ECO:0000259" key="5">
    <source>
        <dbReference type="Pfam" id="PF00185"/>
    </source>
</evidence>
<dbReference type="InterPro" id="IPR002292">
    <property type="entry name" value="Orn/put_carbamltrans"/>
</dbReference>
<dbReference type="AlphaFoldDB" id="A0A7D5XH60"/>
<comment type="catalytic activity">
    <reaction evidence="2">
        <text>carbamoyl phosphate + L-ornithine = L-citrulline + phosphate + H(+)</text>
        <dbReference type="Rhea" id="RHEA:19513"/>
        <dbReference type="ChEBI" id="CHEBI:15378"/>
        <dbReference type="ChEBI" id="CHEBI:43474"/>
        <dbReference type="ChEBI" id="CHEBI:46911"/>
        <dbReference type="ChEBI" id="CHEBI:57743"/>
        <dbReference type="ChEBI" id="CHEBI:58228"/>
        <dbReference type="EC" id="2.1.3.3"/>
    </reaction>
</comment>
<dbReference type="SUPFAM" id="SSF53671">
    <property type="entry name" value="Aspartate/ornithine carbamoyltransferase"/>
    <property type="match status" value="1"/>
</dbReference>
<dbReference type="PRINTS" id="PR00100">
    <property type="entry name" value="AOTCASE"/>
</dbReference>
<accession>A0A7D5XH60</accession>
<dbReference type="InterPro" id="IPR006130">
    <property type="entry name" value="Asp/Orn_carbamoylTrfase"/>
</dbReference>
<evidence type="ECO:0000313" key="8">
    <source>
        <dbReference type="Proteomes" id="UP000510821"/>
    </source>
</evidence>
<dbReference type="PANTHER" id="PTHR45753">
    <property type="entry name" value="ORNITHINE CARBAMOYLTRANSFERASE, MITOCHONDRIAL"/>
    <property type="match status" value="1"/>
</dbReference>
<dbReference type="GO" id="GO:0019240">
    <property type="term" value="P:citrulline biosynthetic process"/>
    <property type="evidence" value="ECO:0007669"/>
    <property type="project" value="TreeGrafter"/>
</dbReference>
<dbReference type="EMBL" id="CP058998">
    <property type="protein sequence ID" value="QLJ52492.1"/>
    <property type="molecule type" value="Genomic_DNA"/>
</dbReference>
<comment type="similarity">
    <text evidence="4">Belongs to the aspartate/ornithine carbamoyltransferase superfamily.</text>
</comment>
<evidence type="ECO:0000256" key="1">
    <source>
        <dbReference type="ARBA" id="ARBA00022679"/>
    </source>
</evidence>
<dbReference type="GO" id="GO:0016597">
    <property type="term" value="F:amino acid binding"/>
    <property type="evidence" value="ECO:0007669"/>
    <property type="project" value="InterPro"/>
</dbReference>
<evidence type="ECO:0000256" key="4">
    <source>
        <dbReference type="RuleBase" id="RU003634"/>
    </source>
</evidence>
<keyword evidence="1 4" id="KW-0808">Transferase</keyword>
<dbReference type="InterPro" id="IPR006132">
    <property type="entry name" value="Asp/Orn_carbamoyltranf_P-bd"/>
</dbReference>
<reference evidence="8" key="1">
    <citation type="submission" date="2020-07" db="EMBL/GenBank/DDBJ databases">
        <title>Metabolic diversity and evolutionary history of the archaeal phylum ###Micrarchaeota### uncovered from a freshwater lake metagenome.</title>
        <authorList>
            <person name="Kadnikov V.V."/>
            <person name="Savvichev A.S."/>
            <person name="Mardanov A.V."/>
            <person name="Beletsky A.V."/>
            <person name="Chupakov A.V."/>
            <person name="Kokryatskaya N.M."/>
            <person name="Pimenov N.V."/>
            <person name="Ravin N.V."/>
        </authorList>
    </citation>
    <scope>NUCLEOTIDE SEQUENCE [LARGE SCALE GENOMIC DNA]</scope>
</reference>
<dbReference type="NCBIfam" id="TIGR00658">
    <property type="entry name" value="orni_carb_tr"/>
    <property type="match status" value="1"/>
</dbReference>
<feature type="domain" description="Aspartate/ornithine carbamoyltransferase Asp/Orn-binding" evidence="5">
    <location>
        <begin position="140"/>
        <end position="295"/>
    </location>
</feature>
<gene>
    <name evidence="7" type="ORF">Sv326_0317</name>
</gene>
<protein>
    <recommendedName>
        <fullName evidence="3">Ornithine carbamoyltransferase</fullName>
        <ecNumber evidence="3">2.1.3.3</ecNumber>
    </recommendedName>
</protein>
<sequence>MKELDGKQIESLIDKAIEIKKNQHKWWNTLDHKTLAMVFQKTSTRTRVSFEVGMTQLGGHAIYLDWRTTQFAMSDIKDESKCLSRYVDIIMARLLKHADLQKMADASEVPVINGLCERYHPCQSLGDLMTIKEHKGKLRGLKVVYLGIGNNVSNTLSLGCTRTGMHFTLCAPEMDPLCIDDELLEEVRKSGLYNEEKDPKKAVEGADVVYTDTWVNMEVFMDPRFEKEKERRMKTFIPYQLNRKLVEGTNALIMHDMPIHRGYEIDEWSIYAPNSIIFDQAENRLHMQKAIMLWLLGKIKL</sequence>
<evidence type="ECO:0000259" key="6">
    <source>
        <dbReference type="Pfam" id="PF02729"/>
    </source>
</evidence>
<evidence type="ECO:0000313" key="7">
    <source>
        <dbReference type="EMBL" id="QLJ52492.1"/>
    </source>
</evidence>
<dbReference type="Pfam" id="PF00185">
    <property type="entry name" value="OTCace"/>
    <property type="match status" value="1"/>
</dbReference>
<dbReference type="EC" id="2.1.3.3" evidence="3"/>
<name>A0A7D5XH60_FERL1</name>